<dbReference type="STRING" id="1238182.C882_0777"/>
<dbReference type="GO" id="GO:0016757">
    <property type="term" value="F:glycosyltransferase activity"/>
    <property type="evidence" value="ECO:0007669"/>
    <property type="project" value="InterPro"/>
</dbReference>
<dbReference type="Gene3D" id="3.40.50.2000">
    <property type="entry name" value="Glycogen Phosphorylase B"/>
    <property type="match status" value="2"/>
</dbReference>
<dbReference type="EMBL" id="ANHY01000015">
    <property type="protein sequence ID" value="EKV28566.1"/>
    <property type="molecule type" value="Genomic_DNA"/>
</dbReference>
<dbReference type="GO" id="GO:0009103">
    <property type="term" value="P:lipopolysaccharide biosynthetic process"/>
    <property type="evidence" value="ECO:0007669"/>
    <property type="project" value="TreeGrafter"/>
</dbReference>
<evidence type="ECO:0000256" key="1">
    <source>
        <dbReference type="ARBA" id="ARBA00022679"/>
    </source>
</evidence>
<dbReference type="PANTHER" id="PTHR46401:SF2">
    <property type="entry name" value="GLYCOSYLTRANSFERASE WBBK-RELATED"/>
    <property type="match status" value="1"/>
</dbReference>
<evidence type="ECO:0000259" key="2">
    <source>
        <dbReference type="Pfam" id="PF00534"/>
    </source>
</evidence>
<reference evidence="4 5" key="1">
    <citation type="journal article" date="2013" name="Genome Announc.">
        <title>Draft Genome Sequence of an Alphaproteobacterium, Caenispirillum salinarum AK4(T), Isolated from a Solar Saltern.</title>
        <authorList>
            <person name="Khatri I."/>
            <person name="Singh A."/>
            <person name="Korpole S."/>
            <person name="Pinnaka A.K."/>
            <person name="Subramanian S."/>
        </authorList>
    </citation>
    <scope>NUCLEOTIDE SEQUENCE [LARGE SCALE GENOMIC DNA]</scope>
    <source>
        <strain evidence="4 5">AK4</strain>
    </source>
</reference>
<dbReference type="CDD" id="cd03801">
    <property type="entry name" value="GT4_PimA-like"/>
    <property type="match status" value="1"/>
</dbReference>
<dbReference type="Proteomes" id="UP000009881">
    <property type="component" value="Unassembled WGS sequence"/>
</dbReference>
<gene>
    <name evidence="4" type="ORF">C882_0777</name>
</gene>
<dbReference type="PATRIC" id="fig|1238182.3.peg.2991"/>
<keyword evidence="1 4" id="KW-0808">Transferase</keyword>
<dbReference type="eggNOG" id="COG0438">
    <property type="taxonomic scope" value="Bacteria"/>
</dbReference>
<feature type="domain" description="Glycosyltransferase subfamily 4-like N-terminal" evidence="3">
    <location>
        <begin position="81"/>
        <end position="158"/>
    </location>
</feature>
<dbReference type="Pfam" id="PF13439">
    <property type="entry name" value="Glyco_transf_4"/>
    <property type="match status" value="1"/>
</dbReference>
<dbReference type="InterPro" id="IPR001296">
    <property type="entry name" value="Glyco_trans_1"/>
</dbReference>
<organism evidence="4 5">
    <name type="scientific">Caenispirillum salinarum AK4</name>
    <dbReference type="NCBI Taxonomy" id="1238182"/>
    <lineage>
        <taxon>Bacteria</taxon>
        <taxon>Pseudomonadati</taxon>
        <taxon>Pseudomonadota</taxon>
        <taxon>Alphaproteobacteria</taxon>
        <taxon>Rhodospirillales</taxon>
        <taxon>Novispirillaceae</taxon>
        <taxon>Caenispirillum</taxon>
    </lineage>
</organism>
<protein>
    <submittedName>
        <fullName evidence="4">Glycosyl transferase, group 1</fullName>
    </submittedName>
</protein>
<accession>K9HIY4</accession>
<dbReference type="SUPFAM" id="SSF53756">
    <property type="entry name" value="UDP-Glycosyltransferase/glycogen phosphorylase"/>
    <property type="match status" value="1"/>
</dbReference>
<feature type="domain" description="Glycosyl transferase family 1" evidence="2">
    <location>
        <begin position="168"/>
        <end position="325"/>
    </location>
</feature>
<dbReference type="PANTHER" id="PTHR46401">
    <property type="entry name" value="GLYCOSYLTRANSFERASE WBBK-RELATED"/>
    <property type="match status" value="1"/>
</dbReference>
<sequence>MTLHFVLPGNIDRQTGGTIYDRRVVEGLRARGMAVEVHELPDRFPTPDAADLKAADDLLASLPDGALVVVDGLAFGAMPEAATAHAGRLRLVALVHHPLALETGLSAAAAARLRTSETVALKAARHVIVTSPATRDSLVRDFGVPADACTVVVPGTDRAEAAPGCGEGTEGPALLSVGSLIPRKGHDVLIEALAPLAGRPWHLTIAGPGEHDPATAQALRDLIAARGLDDRVTLTGALPPERLDRAYAAANVFVLASHYEGFGMVLTEALARGLPIVSTTGGAIPDTVPEGAGLLVPPADAVALGQALARVMDDAALRRRLRESALAARDALPDWTATADRFAAALEVSP</sequence>
<evidence type="ECO:0000313" key="5">
    <source>
        <dbReference type="Proteomes" id="UP000009881"/>
    </source>
</evidence>
<name>K9HIY4_9PROT</name>
<dbReference type="AlphaFoldDB" id="K9HIY4"/>
<dbReference type="RefSeq" id="WP_009541434.1">
    <property type="nucleotide sequence ID" value="NZ_ANHY01000015.1"/>
</dbReference>
<evidence type="ECO:0000313" key="4">
    <source>
        <dbReference type="EMBL" id="EKV28566.1"/>
    </source>
</evidence>
<dbReference type="OrthoDB" id="9790710at2"/>
<dbReference type="Pfam" id="PF00534">
    <property type="entry name" value="Glycos_transf_1"/>
    <property type="match status" value="1"/>
</dbReference>
<evidence type="ECO:0000259" key="3">
    <source>
        <dbReference type="Pfam" id="PF13439"/>
    </source>
</evidence>
<keyword evidence="5" id="KW-1185">Reference proteome</keyword>
<comment type="caution">
    <text evidence="4">The sequence shown here is derived from an EMBL/GenBank/DDBJ whole genome shotgun (WGS) entry which is preliminary data.</text>
</comment>
<dbReference type="InterPro" id="IPR028098">
    <property type="entry name" value="Glyco_trans_4-like_N"/>
</dbReference>
<proteinExistence type="predicted"/>